<proteinExistence type="predicted"/>
<gene>
    <name evidence="1" type="ORF">MsAc7_14040</name>
</gene>
<protein>
    <submittedName>
        <fullName evidence="1">Uncharacterized protein</fullName>
    </submittedName>
</protein>
<dbReference type="AlphaFoldDB" id="A0AA96V4L6"/>
<reference evidence="1 2" key="1">
    <citation type="submission" date="2023-07" db="EMBL/GenBank/DDBJ databases">
        <title>Closed genoem sequence of Methanosarcinaceae archaeon Ac7.</title>
        <authorList>
            <person name="Poehlein A."/>
            <person name="Protasov E."/>
            <person name="Platt K."/>
            <person name="Reeh H."/>
            <person name="Daniel R."/>
            <person name="Brune A."/>
        </authorList>
    </citation>
    <scope>NUCLEOTIDE SEQUENCE [LARGE SCALE GENOMIC DNA]</scope>
    <source>
        <strain evidence="1 2">Ac7</strain>
    </source>
</reference>
<dbReference type="RefSeq" id="WP_338102185.1">
    <property type="nucleotide sequence ID" value="NZ_CP131060.1"/>
</dbReference>
<dbReference type="EMBL" id="CP131060">
    <property type="protein sequence ID" value="WNY25840.1"/>
    <property type="molecule type" value="Genomic_DNA"/>
</dbReference>
<name>A0AA96V4L6_9EURY</name>
<sequence length="256" mass="28367">MTQKNLLIAVFVCVLLLLSFFAGYALANSESLNAPSQKQTAGSSVSSNPVATVISNITFMIYTPPGSLTEQSDLIVFGKVADVHESKWTTVDGKQPENVTVSNSTDENGNPILVVQSIDSKGNVIEGLGPFPTDTIYTDIVFSIENVYKGTSNSNEIIIRLPGGTVDQIQQYYIDGLNPDDFSKGDELFLYLAEDDGLHKDIGPEHYVIITPWGKLNHRGDIFYNEEIRVYKEGYLLSLINGTQYQWVEEHGWYGR</sequence>
<accession>A0AA96V4L6</accession>
<evidence type="ECO:0000313" key="2">
    <source>
        <dbReference type="Proteomes" id="UP001303587"/>
    </source>
</evidence>
<dbReference type="GeneID" id="89230504"/>
<organism evidence="1 2">
    <name type="scientific">Methanolapillus millepedarum</name>
    <dbReference type="NCBI Taxonomy" id="3028296"/>
    <lineage>
        <taxon>Archaea</taxon>
        <taxon>Methanobacteriati</taxon>
        <taxon>Methanobacteriota</taxon>
        <taxon>Stenosarchaea group</taxon>
        <taxon>Methanomicrobia</taxon>
        <taxon>Methanosarcinales</taxon>
        <taxon>Methanosarcinaceae</taxon>
        <taxon>Methanolapillus</taxon>
    </lineage>
</organism>
<keyword evidence="2" id="KW-1185">Reference proteome</keyword>
<evidence type="ECO:0000313" key="1">
    <source>
        <dbReference type="EMBL" id="WNY25840.1"/>
    </source>
</evidence>
<dbReference type="Proteomes" id="UP001303587">
    <property type="component" value="Chromosome"/>
</dbReference>